<dbReference type="Pfam" id="PF00149">
    <property type="entry name" value="Metallophos"/>
    <property type="match status" value="1"/>
</dbReference>
<dbReference type="GO" id="GO:0046872">
    <property type="term" value="F:metal ion binding"/>
    <property type="evidence" value="ECO:0007669"/>
    <property type="project" value="UniProtKB-KW"/>
</dbReference>
<name>A0A6M1T8H5_9BACT</name>
<keyword evidence="2" id="KW-0997">Cell inner membrane</keyword>
<accession>A0A6M1T8H5</accession>
<proteinExistence type="predicted"/>
<keyword evidence="5" id="KW-0464">Manganese</keyword>
<keyword evidence="4" id="KW-0472">Membrane</keyword>
<evidence type="ECO:0000256" key="5">
    <source>
        <dbReference type="ARBA" id="ARBA00023211"/>
    </source>
</evidence>
<dbReference type="AlphaFoldDB" id="A0A6M1T8H5"/>
<keyword evidence="3" id="KW-0479">Metal-binding</keyword>
<gene>
    <name evidence="7" type="ORF">G3569_15410</name>
</gene>
<dbReference type="Gene3D" id="3.60.21.10">
    <property type="match status" value="1"/>
</dbReference>
<reference evidence="7 8" key="1">
    <citation type="submission" date="2020-02" db="EMBL/GenBank/DDBJ databases">
        <title>Aliifodinibius halophilus 2W32, complete genome.</title>
        <authorList>
            <person name="Li Y."/>
            <person name="Wu S."/>
        </authorList>
    </citation>
    <scope>NUCLEOTIDE SEQUENCE [LARGE SCALE GENOMIC DNA]</scope>
    <source>
        <strain evidence="7 8">2W32</strain>
    </source>
</reference>
<sequence>MTNKRPVDIVVLSDLHLGTVGCHAVELAQYLNSIEPRILVLNGDIFDIWNFKKYYWPESHMQVVKCFLSMMANGTDIYYLTGNHDEVIRKISSLQLGPLFVKDKLVLNLNGEQCWIFHGDIFDITMKQTRWVAKIGGKGYDMLILLNRAVNWLLKKMGKDKISLSKRIKDSVKKAVQFIDDFEISAMDLAIQNGYDYVICGHIHQPKIKGYENEEGSVIYMNSGDWIENLTALEYNGKEWEMYKYAEDDFIDKEQSVTIPVRQRYKEVAVIG</sequence>
<dbReference type="GO" id="GO:0016020">
    <property type="term" value="C:membrane"/>
    <property type="evidence" value="ECO:0007669"/>
    <property type="project" value="GOC"/>
</dbReference>
<dbReference type="RefSeq" id="WP_165270804.1">
    <property type="nucleotide sequence ID" value="NZ_JAALLS010000024.1"/>
</dbReference>
<comment type="caution">
    <text evidence="7">The sequence shown here is derived from an EMBL/GenBank/DDBJ whole genome shotgun (WGS) entry which is preliminary data.</text>
</comment>
<evidence type="ECO:0000259" key="6">
    <source>
        <dbReference type="Pfam" id="PF00149"/>
    </source>
</evidence>
<dbReference type="Proteomes" id="UP000479132">
    <property type="component" value="Unassembled WGS sequence"/>
</dbReference>
<dbReference type="CDD" id="cd07398">
    <property type="entry name" value="MPP_YbbF-LpxH"/>
    <property type="match status" value="1"/>
</dbReference>
<dbReference type="SUPFAM" id="SSF56300">
    <property type="entry name" value="Metallo-dependent phosphatases"/>
    <property type="match status" value="1"/>
</dbReference>
<evidence type="ECO:0000256" key="3">
    <source>
        <dbReference type="ARBA" id="ARBA00022723"/>
    </source>
</evidence>
<dbReference type="GO" id="GO:0009245">
    <property type="term" value="P:lipid A biosynthetic process"/>
    <property type="evidence" value="ECO:0007669"/>
    <property type="project" value="TreeGrafter"/>
</dbReference>
<keyword evidence="8" id="KW-1185">Reference proteome</keyword>
<dbReference type="InterPro" id="IPR043461">
    <property type="entry name" value="LpxH-like"/>
</dbReference>
<evidence type="ECO:0000313" key="8">
    <source>
        <dbReference type="Proteomes" id="UP000479132"/>
    </source>
</evidence>
<keyword evidence="1" id="KW-1003">Cell membrane</keyword>
<evidence type="ECO:0000256" key="1">
    <source>
        <dbReference type="ARBA" id="ARBA00022475"/>
    </source>
</evidence>
<dbReference type="GO" id="GO:0008758">
    <property type="term" value="F:UDP-2,3-diacylglucosamine hydrolase activity"/>
    <property type="evidence" value="ECO:0007669"/>
    <property type="project" value="TreeGrafter"/>
</dbReference>
<feature type="domain" description="Calcineurin-like phosphoesterase" evidence="6">
    <location>
        <begin position="9"/>
        <end position="206"/>
    </location>
</feature>
<evidence type="ECO:0000256" key="2">
    <source>
        <dbReference type="ARBA" id="ARBA00022519"/>
    </source>
</evidence>
<dbReference type="InterPro" id="IPR004843">
    <property type="entry name" value="Calcineurin-like_PHP"/>
</dbReference>
<dbReference type="PANTHER" id="PTHR34990">
    <property type="entry name" value="UDP-2,3-DIACYLGLUCOSAMINE HYDROLASE-RELATED"/>
    <property type="match status" value="1"/>
</dbReference>
<dbReference type="PANTHER" id="PTHR34990:SF2">
    <property type="entry name" value="BLL8164 PROTEIN"/>
    <property type="match status" value="1"/>
</dbReference>
<dbReference type="EMBL" id="JAALLS010000024">
    <property type="protein sequence ID" value="NGP89745.1"/>
    <property type="molecule type" value="Genomic_DNA"/>
</dbReference>
<protein>
    <submittedName>
        <fullName evidence="7">UDP-2,3-diacylglucosamine diphosphatase</fullName>
    </submittedName>
</protein>
<evidence type="ECO:0000256" key="4">
    <source>
        <dbReference type="ARBA" id="ARBA00023136"/>
    </source>
</evidence>
<evidence type="ECO:0000313" key="7">
    <source>
        <dbReference type="EMBL" id="NGP89745.1"/>
    </source>
</evidence>
<organism evidence="7 8">
    <name type="scientific">Fodinibius halophilus</name>
    <dbReference type="NCBI Taxonomy" id="1736908"/>
    <lineage>
        <taxon>Bacteria</taxon>
        <taxon>Pseudomonadati</taxon>
        <taxon>Balneolota</taxon>
        <taxon>Balneolia</taxon>
        <taxon>Balneolales</taxon>
        <taxon>Balneolaceae</taxon>
        <taxon>Fodinibius</taxon>
    </lineage>
</organism>
<dbReference type="InterPro" id="IPR029052">
    <property type="entry name" value="Metallo-depent_PP-like"/>
</dbReference>